<dbReference type="FunFam" id="3.90.950.10:FF:000005">
    <property type="entry name" value="7-methyl-GTP pyrophosphatase"/>
    <property type="match status" value="1"/>
</dbReference>
<evidence type="ECO:0000256" key="4">
    <source>
        <dbReference type="ARBA" id="ARBA00022801"/>
    </source>
</evidence>
<dbReference type="STRING" id="310297.BHV76_07560"/>
<comment type="subcellular location">
    <subcellularLocation>
        <location evidence="2 9">Cytoplasm</location>
    </subcellularLocation>
</comment>
<evidence type="ECO:0000256" key="7">
    <source>
        <dbReference type="ARBA" id="ARBA00053369"/>
    </source>
</evidence>
<comment type="catalytic activity">
    <reaction evidence="9">
        <text>dTTP + H2O = dTMP + diphosphate + H(+)</text>
        <dbReference type="Rhea" id="RHEA:28534"/>
        <dbReference type="ChEBI" id="CHEBI:15377"/>
        <dbReference type="ChEBI" id="CHEBI:15378"/>
        <dbReference type="ChEBI" id="CHEBI:33019"/>
        <dbReference type="ChEBI" id="CHEBI:37568"/>
        <dbReference type="ChEBI" id="CHEBI:63528"/>
        <dbReference type="EC" id="3.6.1.9"/>
    </reaction>
</comment>
<reference evidence="12 13" key="1">
    <citation type="submission" date="2018-08" db="EMBL/GenBank/DDBJ databases">
        <title>A genome reference for cultivated species of the human gut microbiota.</title>
        <authorList>
            <person name="Zou Y."/>
            <person name="Xue W."/>
            <person name="Luo G."/>
        </authorList>
    </citation>
    <scope>NUCLEOTIDE SEQUENCE [LARGE SCALE GENOMIC DNA]</scope>
    <source>
        <strain evidence="11 12">OM08-14</strain>
        <strain evidence="10 13">TF10-3AC</strain>
    </source>
</reference>
<dbReference type="EC" id="3.6.1.9" evidence="9"/>
<dbReference type="RefSeq" id="WP_117672284.1">
    <property type="nucleotide sequence ID" value="NZ_CABOGR010000012.1"/>
</dbReference>
<dbReference type="PIRSF" id="PIRSF006305">
    <property type="entry name" value="Maf"/>
    <property type="match status" value="1"/>
</dbReference>
<evidence type="ECO:0000256" key="3">
    <source>
        <dbReference type="ARBA" id="ARBA00022490"/>
    </source>
</evidence>
<evidence type="ECO:0000256" key="2">
    <source>
        <dbReference type="ARBA" id="ARBA00004496"/>
    </source>
</evidence>
<dbReference type="GO" id="GO:0005737">
    <property type="term" value="C:cytoplasm"/>
    <property type="evidence" value="ECO:0007669"/>
    <property type="project" value="UniProtKB-SubCell"/>
</dbReference>
<evidence type="ECO:0000313" key="12">
    <source>
        <dbReference type="Proteomes" id="UP000260780"/>
    </source>
</evidence>
<comment type="catalytic activity">
    <reaction evidence="9">
        <text>UTP + H2O = UMP + diphosphate + H(+)</text>
        <dbReference type="Rhea" id="RHEA:29395"/>
        <dbReference type="ChEBI" id="CHEBI:15377"/>
        <dbReference type="ChEBI" id="CHEBI:15378"/>
        <dbReference type="ChEBI" id="CHEBI:33019"/>
        <dbReference type="ChEBI" id="CHEBI:46398"/>
        <dbReference type="ChEBI" id="CHEBI:57865"/>
        <dbReference type="EC" id="3.6.1.9"/>
    </reaction>
</comment>
<feature type="site" description="Important for substrate specificity" evidence="9">
    <location>
        <position position="83"/>
    </location>
</feature>
<organism evidence="10 13">
    <name type="scientific">Phocaeicola plebeius</name>
    <dbReference type="NCBI Taxonomy" id="310297"/>
    <lineage>
        <taxon>Bacteria</taxon>
        <taxon>Pseudomonadati</taxon>
        <taxon>Bacteroidota</taxon>
        <taxon>Bacteroidia</taxon>
        <taxon>Bacteroidales</taxon>
        <taxon>Bacteroidaceae</taxon>
        <taxon>Phocaeicola</taxon>
    </lineage>
</organism>
<dbReference type="SUPFAM" id="SSF52972">
    <property type="entry name" value="ITPase-like"/>
    <property type="match status" value="1"/>
</dbReference>
<dbReference type="PANTHER" id="PTHR43213:SF5">
    <property type="entry name" value="BIFUNCTIONAL DTTP_UTP PYROPHOSPHATASE_METHYLTRANSFERASE PROTEIN-RELATED"/>
    <property type="match status" value="1"/>
</dbReference>
<protein>
    <recommendedName>
        <fullName evidence="9">dTTP/UTP pyrophosphatase</fullName>
        <shortName evidence="9">dTTPase/UTPase</shortName>
        <ecNumber evidence="9">3.6.1.9</ecNumber>
    </recommendedName>
    <alternativeName>
        <fullName evidence="9">Nucleoside triphosphate pyrophosphatase</fullName>
    </alternativeName>
    <alternativeName>
        <fullName evidence="9">Nucleotide pyrophosphatase</fullName>
        <shortName evidence="9">Nucleotide PPase</shortName>
    </alternativeName>
</protein>
<keyword evidence="4 9" id="KW-0378">Hydrolase</keyword>
<dbReference type="HAMAP" id="MF_00528">
    <property type="entry name" value="Maf"/>
    <property type="match status" value="1"/>
</dbReference>
<evidence type="ECO:0000256" key="8">
    <source>
        <dbReference type="ARBA" id="ARBA00060749"/>
    </source>
</evidence>
<name>A0A3E4N230_9BACT</name>
<dbReference type="InterPro" id="IPR003697">
    <property type="entry name" value="Maf-like"/>
</dbReference>
<feature type="site" description="Important for substrate specificity" evidence="9">
    <location>
        <position position="23"/>
    </location>
</feature>
<dbReference type="Proteomes" id="UP000260780">
    <property type="component" value="Unassembled WGS sequence"/>
</dbReference>
<dbReference type="AlphaFoldDB" id="A0A3E4N230"/>
<dbReference type="Pfam" id="PF02545">
    <property type="entry name" value="Maf"/>
    <property type="match status" value="1"/>
</dbReference>
<evidence type="ECO:0000313" key="11">
    <source>
        <dbReference type="EMBL" id="RGM37675.1"/>
    </source>
</evidence>
<proteinExistence type="inferred from homology"/>
<evidence type="ECO:0000313" key="13">
    <source>
        <dbReference type="Proteomes" id="UP000260862"/>
    </source>
</evidence>
<evidence type="ECO:0000256" key="9">
    <source>
        <dbReference type="HAMAP-Rule" id="MF_00528"/>
    </source>
</evidence>
<dbReference type="EMBL" id="QSTF01000032">
    <property type="protein sequence ID" value="RGM37675.1"/>
    <property type="molecule type" value="Genomic_DNA"/>
</dbReference>
<dbReference type="NCBIfam" id="TIGR00172">
    <property type="entry name" value="maf"/>
    <property type="match status" value="1"/>
</dbReference>
<comment type="catalytic activity">
    <reaction evidence="6">
        <text>N(7)-methyl-GTP + H2O = N(7)-methyl-GMP + diphosphate + H(+)</text>
        <dbReference type="Rhea" id="RHEA:58744"/>
        <dbReference type="ChEBI" id="CHEBI:15377"/>
        <dbReference type="ChEBI" id="CHEBI:15378"/>
        <dbReference type="ChEBI" id="CHEBI:33019"/>
        <dbReference type="ChEBI" id="CHEBI:58285"/>
        <dbReference type="ChEBI" id="CHEBI:87133"/>
    </reaction>
</comment>
<feature type="active site" description="Proton acceptor" evidence="9">
    <location>
        <position position="82"/>
    </location>
</feature>
<dbReference type="Proteomes" id="UP000260862">
    <property type="component" value="Unassembled WGS sequence"/>
</dbReference>
<evidence type="ECO:0000256" key="5">
    <source>
        <dbReference type="ARBA" id="ARBA00023080"/>
    </source>
</evidence>
<evidence type="ECO:0000313" key="10">
    <source>
        <dbReference type="EMBL" id="RGK56089.1"/>
    </source>
</evidence>
<dbReference type="Gene3D" id="3.90.950.10">
    <property type="match status" value="1"/>
</dbReference>
<comment type="similarity">
    <text evidence="8">Belongs to the Maf family. YceF subfamily.</text>
</comment>
<dbReference type="EMBL" id="QSQT01000012">
    <property type="protein sequence ID" value="RGK56089.1"/>
    <property type="molecule type" value="Genomic_DNA"/>
</dbReference>
<evidence type="ECO:0000256" key="1">
    <source>
        <dbReference type="ARBA" id="ARBA00001968"/>
    </source>
</evidence>
<gene>
    <name evidence="10" type="primary">maf</name>
    <name evidence="11" type="ORF">DXC17_11540</name>
    <name evidence="10" type="ORF">DXD04_07515</name>
</gene>
<comment type="caution">
    <text evidence="9">Lacks conserved residue(s) required for the propagation of feature annotation.</text>
</comment>
<keyword evidence="13" id="KW-1185">Reference proteome</keyword>
<keyword evidence="5 9" id="KW-0546">Nucleotide metabolism</keyword>
<comment type="cofactor">
    <cofactor evidence="1 9">
        <name>a divalent metal cation</name>
        <dbReference type="ChEBI" id="CHEBI:60240"/>
    </cofactor>
</comment>
<keyword evidence="3 9" id="KW-0963">Cytoplasm</keyword>
<dbReference type="GO" id="GO:0047429">
    <property type="term" value="F:nucleoside triphosphate diphosphatase activity"/>
    <property type="evidence" value="ECO:0007669"/>
    <property type="project" value="UniProtKB-EC"/>
</dbReference>
<comment type="caution">
    <text evidence="10">The sequence shown here is derived from an EMBL/GenBank/DDBJ whole genome shotgun (WGS) entry which is preliminary data.</text>
</comment>
<sequence length="198" mass="22759">MQKMKPLENIQHYKIVLASNSPRRKELLSGLNLEYTVRVLPDIDESYPDTLKGEEIPMYISREKAEAYRNSMAEDELIITADTVVCINEKVLGKPRTLEEAKEMLRELSGKTHQVITGVCLMTRDLQRTFSATTQVTFDVLTEDEIEFYVEKFRPLDKAGAYGVQEWIGFVGVSRLEGSYFNVMGLPVQRLYQELKKL</sequence>
<evidence type="ECO:0000256" key="6">
    <source>
        <dbReference type="ARBA" id="ARBA00050213"/>
    </source>
</evidence>
<dbReference type="CDD" id="cd00555">
    <property type="entry name" value="Maf"/>
    <property type="match status" value="1"/>
</dbReference>
<dbReference type="PANTHER" id="PTHR43213">
    <property type="entry name" value="BIFUNCTIONAL DTTP/UTP PYROPHOSPHATASE/METHYLTRANSFERASE PROTEIN-RELATED"/>
    <property type="match status" value="1"/>
</dbReference>
<comment type="function">
    <text evidence="9">Nucleoside triphosphate pyrophosphatase that hydrolyzes dTTP and UTP. May have a dual role in cell division arrest and in preventing the incorporation of modified nucleotides into cellular nucleic acids.</text>
</comment>
<accession>A0A3E4N230</accession>
<comment type="function">
    <text evidence="7">Nucleoside triphosphate pyrophosphatase that hydrolyzes 7-methyl-GTP (m(7)GTP). May have a dual role in cell division arrest and in preventing the incorporation of modified nucleotides into cellular nucleic acids.</text>
</comment>
<dbReference type="GO" id="GO:0009117">
    <property type="term" value="P:nucleotide metabolic process"/>
    <property type="evidence" value="ECO:0007669"/>
    <property type="project" value="UniProtKB-KW"/>
</dbReference>
<dbReference type="InterPro" id="IPR029001">
    <property type="entry name" value="ITPase-like_fam"/>
</dbReference>
<comment type="similarity">
    <text evidence="9">Belongs to the Maf family. YhdE subfamily.</text>
</comment>
<feature type="site" description="Important for substrate specificity" evidence="9">
    <location>
        <position position="165"/>
    </location>
</feature>